<dbReference type="EMBL" id="VSSQ01049343">
    <property type="protein sequence ID" value="MPN03424.1"/>
    <property type="molecule type" value="Genomic_DNA"/>
</dbReference>
<dbReference type="AlphaFoldDB" id="A0A645ESE3"/>
<gene>
    <name evidence="1" type="ORF">SDC9_150654</name>
</gene>
<comment type="caution">
    <text evidence="1">The sequence shown here is derived from an EMBL/GenBank/DDBJ whole genome shotgun (WGS) entry which is preliminary data.</text>
</comment>
<sequence length="52" mass="6032">MHVEGIHILQLDFQVALQRIVGRENNLFLVDETVDRNAESDDAVRGFLRMLH</sequence>
<name>A0A645ESE3_9ZZZZ</name>
<reference evidence="1" key="1">
    <citation type="submission" date="2019-08" db="EMBL/GenBank/DDBJ databases">
        <authorList>
            <person name="Kucharzyk K."/>
            <person name="Murdoch R.W."/>
            <person name="Higgins S."/>
            <person name="Loffler F."/>
        </authorList>
    </citation>
    <scope>NUCLEOTIDE SEQUENCE</scope>
</reference>
<evidence type="ECO:0000313" key="1">
    <source>
        <dbReference type="EMBL" id="MPN03424.1"/>
    </source>
</evidence>
<protein>
    <submittedName>
        <fullName evidence="1">Uncharacterized protein</fullName>
    </submittedName>
</protein>
<proteinExistence type="predicted"/>
<accession>A0A645ESE3</accession>
<organism evidence="1">
    <name type="scientific">bioreactor metagenome</name>
    <dbReference type="NCBI Taxonomy" id="1076179"/>
    <lineage>
        <taxon>unclassified sequences</taxon>
        <taxon>metagenomes</taxon>
        <taxon>ecological metagenomes</taxon>
    </lineage>
</organism>